<dbReference type="InterPro" id="IPR011051">
    <property type="entry name" value="RmlC_Cupin_sf"/>
</dbReference>
<keyword evidence="7" id="KW-1185">Reference proteome</keyword>
<gene>
    <name evidence="6" type="ORF">SAMN05660686_02368</name>
</gene>
<dbReference type="InterPro" id="IPR018062">
    <property type="entry name" value="HTH_AraC-typ_CS"/>
</dbReference>
<keyword evidence="1" id="KW-0678">Repressor</keyword>
<dbReference type="SUPFAM" id="SSF51182">
    <property type="entry name" value="RmlC-like cupins"/>
    <property type="match status" value="1"/>
</dbReference>
<protein>
    <submittedName>
        <fullName evidence="6">AraC-type DNA-binding protein</fullName>
    </submittedName>
</protein>
<evidence type="ECO:0000256" key="1">
    <source>
        <dbReference type="ARBA" id="ARBA00022491"/>
    </source>
</evidence>
<dbReference type="GO" id="GO:0003700">
    <property type="term" value="F:DNA-binding transcription factor activity"/>
    <property type="evidence" value="ECO:0007669"/>
    <property type="project" value="InterPro"/>
</dbReference>
<dbReference type="Pfam" id="PF12833">
    <property type="entry name" value="HTH_18"/>
    <property type="match status" value="1"/>
</dbReference>
<accession>A0A8G2BI04</accession>
<dbReference type="InterPro" id="IPR009057">
    <property type="entry name" value="Homeodomain-like_sf"/>
</dbReference>
<dbReference type="AlphaFoldDB" id="A0A8G2BI04"/>
<keyword evidence="3 6" id="KW-0238">DNA-binding</keyword>
<sequence>MPDPGRPDVVGFALTYGSGTAIERHTHPAHQLIHAISGAMRVVASGGIWFLPLGRALWIPAELDHEIRCDGEVGMRTAYLSRACPEVFADVRMIAVSPLLREVLVRLAEGDGGGLRPALLEILLQEIAGAGLPPLRLPYPADPRIAELVAHLNAAPADRTPLAQWARRLGFSERSLIRAVRAQTGMTFRDLRRYSRVMAAIERLCEGRPVTMVAYDVGFETPSAFAHAFRTVTGKTPRQFVAEARESF</sequence>
<evidence type="ECO:0000256" key="3">
    <source>
        <dbReference type="ARBA" id="ARBA00023125"/>
    </source>
</evidence>
<evidence type="ECO:0000256" key="2">
    <source>
        <dbReference type="ARBA" id="ARBA00023015"/>
    </source>
</evidence>
<dbReference type="PROSITE" id="PS01124">
    <property type="entry name" value="HTH_ARAC_FAMILY_2"/>
    <property type="match status" value="1"/>
</dbReference>
<name>A0A8G2BI04_9PROT</name>
<feature type="domain" description="HTH araC/xylS-type" evidence="5">
    <location>
        <begin position="146"/>
        <end position="243"/>
    </location>
</feature>
<evidence type="ECO:0000259" key="5">
    <source>
        <dbReference type="PROSITE" id="PS01124"/>
    </source>
</evidence>
<evidence type="ECO:0000313" key="6">
    <source>
        <dbReference type="EMBL" id="SDF78514.1"/>
    </source>
</evidence>
<dbReference type="Gene3D" id="1.10.10.60">
    <property type="entry name" value="Homeodomain-like"/>
    <property type="match status" value="1"/>
</dbReference>
<proteinExistence type="predicted"/>
<keyword evidence="2" id="KW-0805">Transcription regulation</keyword>
<dbReference type="Proteomes" id="UP000198615">
    <property type="component" value="Unassembled WGS sequence"/>
</dbReference>
<dbReference type="SUPFAM" id="SSF46689">
    <property type="entry name" value="Homeodomain-like"/>
    <property type="match status" value="1"/>
</dbReference>
<dbReference type="FunFam" id="1.10.10.60:FF:000132">
    <property type="entry name" value="AraC family transcriptional regulator"/>
    <property type="match status" value="1"/>
</dbReference>
<evidence type="ECO:0000313" key="7">
    <source>
        <dbReference type="Proteomes" id="UP000198615"/>
    </source>
</evidence>
<comment type="caution">
    <text evidence="6">The sequence shown here is derived from an EMBL/GenBank/DDBJ whole genome shotgun (WGS) entry which is preliminary data.</text>
</comment>
<dbReference type="CDD" id="cd06124">
    <property type="entry name" value="cupin_NimR-like_N"/>
    <property type="match status" value="1"/>
</dbReference>
<dbReference type="PROSITE" id="PS00041">
    <property type="entry name" value="HTH_ARAC_FAMILY_1"/>
    <property type="match status" value="1"/>
</dbReference>
<dbReference type="SMART" id="SM00342">
    <property type="entry name" value="HTH_ARAC"/>
    <property type="match status" value="1"/>
</dbReference>
<dbReference type="RefSeq" id="WP_175474194.1">
    <property type="nucleotide sequence ID" value="NZ_FNBW01000006.1"/>
</dbReference>
<evidence type="ECO:0000256" key="4">
    <source>
        <dbReference type="ARBA" id="ARBA00023163"/>
    </source>
</evidence>
<dbReference type="InterPro" id="IPR018060">
    <property type="entry name" value="HTH_AraC"/>
</dbReference>
<keyword evidence="4" id="KW-0804">Transcription</keyword>
<dbReference type="InterPro" id="IPR014710">
    <property type="entry name" value="RmlC-like_jellyroll"/>
</dbReference>
<dbReference type="Pfam" id="PF02311">
    <property type="entry name" value="AraC_binding"/>
    <property type="match status" value="1"/>
</dbReference>
<dbReference type="InterPro" id="IPR003313">
    <property type="entry name" value="AraC-bd"/>
</dbReference>
<dbReference type="PANTHER" id="PTHR11019:SF199">
    <property type="entry name" value="HTH-TYPE TRANSCRIPTIONAL REGULATOR NIMR"/>
    <property type="match status" value="1"/>
</dbReference>
<reference evidence="6 7" key="1">
    <citation type="submission" date="2016-10" db="EMBL/GenBank/DDBJ databases">
        <authorList>
            <person name="Varghese N."/>
            <person name="Submissions S."/>
        </authorList>
    </citation>
    <scope>NUCLEOTIDE SEQUENCE [LARGE SCALE GENOMIC DNA]</scope>
    <source>
        <strain evidence="6 7">DSM 18839</strain>
    </source>
</reference>
<dbReference type="PANTHER" id="PTHR11019">
    <property type="entry name" value="HTH-TYPE TRANSCRIPTIONAL REGULATOR NIMR"/>
    <property type="match status" value="1"/>
</dbReference>
<dbReference type="Gene3D" id="2.60.120.10">
    <property type="entry name" value="Jelly Rolls"/>
    <property type="match status" value="1"/>
</dbReference>
<dbReference type="EMBL" id="FNBW01000006">
    <property type="protein sequence ID" value="SDF78514.1"/>
    <property type="molecule type" value="Genomic_DNA"/>
</dbReference>
<organism evidence="6 7">
    <name type="scientific">Thalassobaculum litoreum DSM 18839</name>
    <dbReference type="NCBI Taxonomy" id="1123362"/>
    <lineage>
        <taxon>Bacteria</taxon>
        <taxon>Pseudomonadati</taxon>
        <taxon>Pseudomonadota</taxon>
        <taxon>Alphaproteobacteria</taxon>
        <taxon>Rhodospirillales</taxon>
        <taxon>Thalassobaculaceae</taxon>
        <taxon>Thalassobaculum</taxon>
    </lineage>
</organism>
<dbReference type="GO" id="GO:0043565">
    <property type="term" value="F:sequence-specific DNA binding"/>
    <property type="evidence" value="ECO:0007669"/>
    <property type="project" value="InterPro"/>
</dbReference>